<keyword evidence="5" id="KW-0547">Nucleotide-binding</keyword>
<evidence type="ECO:0000256" key="1">
    <source>
        <dbReference type="ARBA" id="ARBA00001946"/>
    </source>
</evidence>
<keyword evidence="3" id="KW-0597">Phosphoprotein</keyword>
<feature type="binding site" evidence="8">
    <location>
        <position position="99"/>
    </location>
    <ligand>
        <name>ATP</name>
        <dbReference type="ChEBI" id="CHEBI:30616"/>
    </ligand>
</feature>
<accession>A0A315ZFX1</accession>
<evidence type="ECO:0000256" key="4">
    <source>
        <dbReference type="ARBA" id="ARBA00022679"/>
    </source>
</evidence>
<dbReference type="AlphaFoldDB" id="A0A315ZFX1"/>
<evidence type="ECO:0000313" key="12">
    <source>
        <dbReference type="Proteomes" id="UP000245535"/>
    </source>
</evidence>
<dbReference type="PROSITE" id="PS51374">
    <property type="entry name" value="NDPK_LIKE"/>
    <property type="match status" value="1"/>
</dbReference>
<feature type="binding site" evidence="8">
    <location>
        <position position="65"/>
    </location>
    <ligand>
        <name>ATP</name>
        <dbReference type="ChEBI" id="CHEBI:30616"/>
    </ligand>
</feature>
<organism evidence="11 12">
    <name type="scientific">Sediminitomix flava</name>
    <dbReference type="NCBI Taxonomy" id="379075"/>
    <lineage>
        <taxon>Bacteria</taxon>
        <taxon>Pseudomonadati</taxon>
        <taxon>Bacteroidota</taxon>
        <taxon>Cytophagia</taxon>
        <taxon>Cytophagales</taxon>
        <taxon>Flammeovirgaceae</taxon>
        <taxon>Sediminitomix</taxon>
    </lineage>
</organism>
<gene>
    <name evidence="11" type="ORF">BC781_101403</name>
</gene>
<dbReference type="InterPro" id="IPR036850">
    <property type="entry name" value="NDK-like_dom_sf"/>
</dbReference>
<feature type="domain" description="Nucleoside diphosphate kinase-like" evidence="10">
    <location>
        <begin position="11"/>
        <end position="146"/>
    </location>
</feature>
<name>A0A315ZFX1_SEDFL</name>
<dbReference type="Pfam" id="PF00334">
    <property type="entry name" value="NDK"/>
    <property type="match status" value="1"/>
</dbReference>
<dbReference type="CDD" id="cd04413">
    <property type="entry name" value="NDPk_I"/>
    <property type="match status" value="1"/>
</dbReference>
<proteinExistence type="inferred from homology"/>
<dbReference type="Gene3D" id="3.30.70.141">
    <property type="entry name" value="Nucleoside diphosphate kinase-like domain"/>
    <property type="match status" value="1"/>
</dbReference>
<keyword evidence="4" id="KW-0808">Transferase</keyword>
<dbReference type="GO" id="GO:0006183">
    <property type="term" value="P:GTP biosynthetic process"/>
    <property type="evidence" value="ECO:0007669"/>
    <property type="project" value="InterPro"/>
</dbReference>
<comment type="similarity">
    <text evidence="2 8 9">Belongs to the NDK family.</text>
</comment>
<reference evidence="11 12" key="1">
    <citation type="submission" date="2018-03" db="EMBL/GenBank/DDBJ databases">
        <title>Genomic Encyclopedia of Archaeal and Bacterial Type Strains, Phase II (KMG-II): from individual species to whole genera.</title>
        <authorList>
            <person name="Goeker M."/>
        </authorList>
    </citation>
    <scope>NUCLEOTIDE SEQUENCE [LARGE SCALE GENOMIC DNA]</scope>
    <source>
        <strain evidence="11 12">DSM 28229</strain>
    </source>
</reference>
<feature type="binding site" evidence="8">
    <location>
        <position position="110"/>
    </location>
    <ligand>
        <name>ATP</name>
        <dbReference type="ChEBI" id="CHEBI:30616"/>
    </ligand>
</feature>
<feature type="binding site" evidence="8">
    <location>
        <position position="120"/>
    </location>
    <ligand>
        <name>ATP</name>
        <dbReference type="ChEBI" id="CHEBI:30616"/>
    </ligand>
</feature>
<dbReference type="PRINTS" id="PR01243">
    <property type="entry name" value="NUCDPKINASE"/>
</dbReference>
<feature type="active site" description="Pros-phosphohistidine intermediate" evidence="8">
    <location>
        <position position="123"/>
    </location>
</feature>
<evidence type="ECO:0000256" key="8">
    <source>
        <dbReference type="PROSITE-ProRule" id="PRU00706"/>
    </source>
</evidence>
<evidence type="ECO:0000256" key="2">
    <source>
        <dbReference type="ARBA" id="ARBA00008142"/>
    </source>
</evidence>
<dbReference type="NCBIfam" id="NF001908">
    <property type="entry name" value="PRK00668.1"/>
    <property type="match status" value="1"/>
</dbReference>
<dbReference type="GO" id="GO:0006241">
    <property type="term" value="P:CTP biosynthetic process"/>
    <property type="evidence" value="ECO:0007669"/>
    <property type="project" value="InterPro"/>
</dbReference>
<feature type="binding site" evidence="8">
    <location>
        <position position="17"/>
    </location>
    <ligand>
        <name>ATP</name>
        <dbReference type="ChEBI" id="CHEBI:30616"/>
    </ligand>
</feature>
<dbReference type="PANTHER" id="PTHR46161:SF3">
    <property type="entry name" value="NUCLEOSIDE DIPHOSPHATE KINASE DDB_G0292928-RELATED"/>
    <property type="match status" value="1"/>
</dbReference>
<dbReference type="SMART" id="SM00562">
    <property type="entry name" value="NDK"/>
    <property type="match status" value="1"/>
</dbReference>
<evidence type="ECO:0000256" key="9">
    <source>
        <dbReference type="RuleBase" id="RU004011"/>
    </source>
</evidence>
<dbReference type="FunFam" id="3.30.70.141:FF:000039">
    <property type="entry name" value="Nucleoside diphosphate kinase B"/>
    <property type="match status" value="1"/>
</dbReference>
<dbReference type="InterPro" id="IPR001564">
    <property type="entry name" value="Nucleoside_diP_kinase"/>
</dbReference>
<protein>
    <submittedName>
        <fullName evidence="11">Nucleoside diphosphate kinase</fullName>
    </submittedName>
</protein>
<dbReference type="SUPFAM" id="SSF54919">
    <property type="entry name" value="Nucleoside diphosphate kinase, NDK"/>
    <property type="match status" value="1"/>
</dbReference>
<evidence type="ECO:0000256" key="6">
    <source>
        <dbReference type="ARBA" id="ARBA00022777"/>
    </source>
</evidence>
<evidence type="ECO:0000259" key="10">
    <source>
        <dbReference type="SMART" id="SM00562"/>
    </source>
</evidence>
<keyword evidence="6 11" id="KW-0418">Kinase</keyword>
<evidence type="ECO:0000256" key="7">
    <source>
        <dbReference type="ARBA" id="ARBA00022840"/>
    </source>
</evidence>
<keyword evidence="7" id="KW-0067">ATP-binding</keyword>
<dbReference type="GO" id="GO:0006228">
    <property type="term" value="P:UTP biosynthetic process"/>
    <property type="evidence" value="ECO:0007669"/>
    <property type="project" value="InterPro"/>
</dbReference>
<evidence type="ECO:0000256" key="5">
    <source>
        <dbReference type="ARBA" id="ARBA00022741"/>
    </source>
</evidence>
<comment type="cofactor">
    <cofactor evidence="1">
        <name>Mg(2+)</name>
        <dbReference type="ChEBI" id="CHEBI:18420"/>
    </cofactor>
</comment>
<dbReference type="EMBL" id="QGDO01000001">
    <property type="protein sequence ID" value="PWJ44053.1"/>
    <property type="molecule type" value="Genomic_DNA"/>
</dbReference>
<feature type="binding site" evidence="8">
    <location>
        <position position="93"/>
    </location>
    <ligand>
        <name>ATP</name>
        <dbReference type="ChEBI" id="CHEBI:30616"/>
    </ligand>
</feature>
<evidence type="ECO:0000256" key="3">
    <source>
        <dbReference type="ARBA" id="ARBA00022553"/>
    </source>
</evidence>
<dbReference type="Proteomes" id="UP000245535">
    <property type="component" value="Unassembled WGS sequence"/>
</dbReference>
<evidence type="ECO:0000313" key="11">
    <source>
        <dbReference type="EMBL" id="PWJ44053.1"/>
    </source>
</evidence>
<dbReference type="PANTHER" id="PTHR46161">
    <property type="entry name" value="NUCLEOSIDE DIPHOSPHATE KINASE"/>
    <property type="match status" value="1"/>
</dbReference>
<sequence length="160" mass="18172">MSDQKTLYGKITFTMIKPGERNQENIGPILTKITENGFRIEAMKLVKLRTKQAEVFYSHLSDKPFYNDLVKYMTSGPVLAMILEKENAVSDFRVLIGDTDPTKAKEGTIRNLYAESLQKNAIHGSDSDENAALEAGFFFSTSERYNKNGECFLKDTWVVR</sequence>
<dbReference type="GO" id="GO:0004550">
    <property type="term" value="F:nucleoside diphosphate kinase activity"/>
    <property type="evidence" value="ECO:0007669"/>
    <property type="project" value="InterPro"/>
</dbReference>
<comment type="caution">
    <text evidence="11">The sequence shown here is derived from an EMBL/GenBank/DDBJ whole genome shotgun (WGS) entry which is preliminary data.</text>
</comment>
<dbReference type="OrthoDB" id="9801161at2"/>
<dbReference type="RefSeq" id="WP_109615575.1">
    <property type="nucleotide sequence ID" value="NZ_QGDO01000001.1"/>
</dbReference>
<dbReference type="GO" id="GO:0005524">
    <property type="term" value="F:ATP binding"/>
    <property type="evidence" value="ECO:0007669"/>
    <property type="project" value="UniProtKB-KW"/>
</dbReference>
<keyword evidence="12" id="KW-1185">Reference proteome</keyword>
<dbReference type="InterPro" id="IPR034907">
    <property type="entry name" value="NDK-like_dom"/>
</dbReference>